<proteinExistence type="inferred from homology"/>
<comment type="similarity">
    <text evidence="2 9">Belongs to the peptidase S26 family.</text>
</comment>
<feature type="transmembrane region" description="Helical" evidence="8">
    <location>
        <begin position="6"/>
        <end position="27"/>
    </location>
</feature>
<feature type="transmembrane region" description="Helical" evidence="8">
    <location>
        <begin position="58"/>
        <end position="78"/>
    </location>
</feature>
<dbReference type="GO" id="GO:0009003">
    <property type="term" value="F:signal peptidase activity"/>
    <property type="evidence" value="ECO:0007669"/>
    <property type="project" value="UniProtKB-EC"/>
</dbReference>
<keyword evidence="8" id="KW-0812">Transmembrane</keyword>
<gene>
    <name evidence="11" type="ORF">YC6258_02500</name>
</gene>
<evidence type="ECO:0000313" key="11">
    <source>
        <dbReference type="EMBL" id="AJQ94538.1"/>
    </source>
</evidence>
<dbReference type="EMBL" id="CP007142">
    <property type="protein sequence ID" value="AJQ94538.1"/>
    <property type="molecule type" value="Genomic_DNA"/>
</dbReference>
<dbReference type="InterPro" id="IPR000223">
    <property type="entry name" value="Pept_S26A_signal_pept_1"/>
</dbReference>
<dbReference type="AlphaFoldDB" id="A0A0C5VMG1"/>
<feature type="transmembrane region" description="Helical" evidence="8">
    <location>
        <begin position="84"/>
        <end position="106"/>
    </location>
</feature>
<dbReference type="GO" id="GO:0004252">
    <property type="term" value="F:serine-type endopeptidase activity"/>
    <property type="evidence" value="ECO:0007669"/>
    <property type="project" value="InterPro"/>
</dbReference>
<dbReference type="PROSITE" id="PS00501">
    <property type="entry name" value="SPASE_I_1"/>
    <property type="match status" value="1"/>
</dbReference>
<dbReference type="Pfam" id="PF10502">
    <property type="entry name" value="Peptidase_S26"/>
    <property type="match status" value="1"/>
</dbReference>
<comment type="catalytic activity">
    <reaction evidence="1 8">
        <text>Cleavage of hydrophobic, N-terminal signal or leader sequences from secreted and periplasmic proteins.</text>
        <dbReference type="EC" id="3.4.21.89"/>
    </reaction>
</comment>
<sequence length="360" mass="41150">MQVEFWFPIAAWFSAITGLAWMLEVMIMGSLRYRKAYAKVDAEISSGELKRIFSEPKYARFLGGIFIVSLVPLIFLAIRKSMDFSIFLSIACLISGILYLFDVLYLKRLRNKLASQLAEKYSSDDTIQGRANDEPLAIEYARSFFPVLLIVFGLRSFLIEPYQIPSGSMIPTLQIGDFIAVNKFAYGVKLPVLGTKIFPVGEPKRGDIFVFKPPHEPDMTYIKRVIAVPGDRIRFDYNKSRLWINDEEVTANYIGDDIEPDVGAPVRVFEEHIGDVTHLIYKFKYLDGKRPFGSYPRQGEEITVPEGKYFAMGDNRDNSKDSRFFGFVDEQAILGKAFVVWVHWPKLGSIPSFSHNKWLE</sequence>
<feature type="active site" evidence="7">
    <location>
        <position position="168"/>
    </location>
</feature>
<dbReference type="HOGENOM" id="CLU_028723_1_1_6"/>
<dbReference type="PANTHER" id="PTHR43390:SF1">
    <property type="entry name" value="CHLOROPLAST PROCESSING PEPTIDASE"/>
    <property type="match status" value="1"/>
</dbReference>
<comment type="subcellular location">
    <subcellularLocation>
        <location evidence="9">Membrane</location>
        <topology evidence="9">Multi-pass membrane protein</topology>
    </subcellularLocation>
</comment>
<dbReference type="EC" id="3.4.21.89" evidence="3 8"/>
<dbReference type="KEGG" id="gsn:YC6258_02500"/>
<evidence type="ECO:0000256" key="3">
    <source>
        <dbReference type="ARBA" id="ARBA00013208"/>
    </source>
</evidence>
<dbReference type="PANTHER" id="PTHR43390">
    <property type="entry name" value="SIGNAL PEPTIDASE I"/>
    <property type="match status" value="1"/>
</dbReference>
<accession>A0A0C5VMG1</accession>
<keyword evidence="8" id="KW-1133">Transmembrane helix</keyword>
<dbReference type="InterPro" id="IPR019756">
    <property type="entry name" value="Pept_S26A_signal_pept_1_Ser-AS"/>
</dbReference>
<organism evidence="11 12">
    <name type="scientific">Gynuella sunshinyii YC6258</name>
    <dbReference type="NCBI Taxonomy" id="1445510"/>
    <lineage>
        <taxon>Bacteria</taxon>
        <taxon>Pseudomonadati</taxon>
        <taxon>Pseudomonadota</taxon>
        <taxon>Gammaproteobacteria</taxon>
        <taxon>Oceanospirillales</taxon>
        <taxon>Saccharospirillaceae</taxon>
        <taxon>Gynuella</taxon>
    </lineage>
</organism>
<evidence type="ECO:0000256" key="6">
    <source>
        <dbReference type="ARBA" id="ARBA00022801"/>
    </source>
</evidence>
<evidence type="ECO:0000256" key="2">
    <source>
        <dbReference type="ARBA" id="ARBA00009370"/>
    </source>
</evidence>
<keyword evidence="5 8" id="KW-0645">Protease</keyword>
<keyword evidence="6 8" id="KW-0378">Hydrolase</keyword>
<feature type="domain" description="Peptidase S26" evidence="10">
    <location>
        <begin position="138"/>
        <end position="341"/>
    </location>
</feature>
<reference evidence="11 12" key="1">
    <citation type="submission" date="2014-01" db="EMBL/GenBank/DDBJ databases">
        <title>Full genme sequencing of cellulolytic bacterium Gynuella sunshinyii YC6258T gen. nov., sp. nov.</title>
        <authorList>
            <person name="Khan H."/>
            <person name="Chung E.J."/>
            <person name="Chung Y.R."/>
        </authorList>
    </citation>
    <scope>NUCLEOTIDE SEQUENCE [LARGE SCALE GENOMIC DNA]</scope>
    <source>
        <strain evidence="11 12">YC6258</strain>
    </source>
</reference>
<dbReference type="NCBIfam" id="TIGR02227">
    <property type="entry name" value="sigpep_I_bact"/>
    <property type="match status" value="1"/>
</dbReference>
<evidence type="ECO:0000256" key="4">
    <source>
        <dbReference type="ARBA" id="ARBA00019232"/>
    </source>
</evidence>
<keyword evidence="12" id="KW-1185">Reference proteome</keyword>
<dbReference type="InterPro" id="IPR019533">
    <property type="entry name" value="Peptidase_S26"/>
</dbReference>
<dbReference type="Gene3D" id="2.10.109.10">
    <property type="entry name" value="Umud Fragment, subunit A"/>
    <property type="match status" value="1"/>
</dbReference>
<dbReference type="RefSeq" id="WP_052830217.1">
    <property type="nucleotide sequence ID" value="NZ_CP007142.1"/>
</dbReference>
<feature type="active site" evidence="7">
    <location>
        <position position="223"/>
    </location>
</feature>
<dbReference type="InterPro" id="IPR019757">
    <property type="entry name" value="Pept_S26A_signal_pept_1_Lys-AS"/>
</dbReference>
<keyword evidence="8" id="KW-0472">Membrane</keyword>
<evidence type="ECO:0000256" key="5">
    <source>
        <dbReference type="ARBA" id="ARBA00022670"/>
    </source>
</evidence>
<evidence type="ECO:0000313" key="12">
    <source>
        <dbReference type="Proteomes" id="UP000032266"/>
    </source>
</evidence>
<dbReference type="STRING" id="1445510.YC6258_02500"/>
<dbReference type="SUPFAM" id="SSF51306">
    <property type="entry name" value="LexA/Signal peptidase"/>
    <property type="match status" value="1"/>
</dbReference>
<protein>
    <recommendedName>
        <fullName evidence="4 8">Signal peptidase I</fullName>
        <ecNumber evidence="3 8">3.4.21.89</ecNumber>
    </recommendedName>
</protein>
<evidence type="ECO:0000256" key="7">
    <source>
        <dbReference type="PIRSR" id="PIRSR600223-1"/>
    </source>
</evidence>
<dbReference type="CDD" id="cd06530">
    <property type="entry name" value="S26_SPase_I"/>
    <property type="match status" value="1"/>
</dbReference>
<dbReference type="GO" id="GO:0016020">
    <property type="term" value="C:membrane"/>
    <property type="evidence" value="ECO:0007669"/>
    <property type="project" value="UniProtKB-SubCell"/>
</dbReference>
<dbReference type="PRINTS" id="PR00727">
    <property type="entry name" value="LEADERPTASE"/>
</dbReference>
<dbReference type="Proteomes" id="UP000032266">
    <property type="component" value="Chromosome"/>
</dbReference>
<evidence type="ECO:0000256" key="8">
    <source>
        <dbReference type="RuleBase" id="RU003993"/>
    </source>
</evidence>
<evidence type="ECO:0000259" key="10">
    <source>
        <dbReference type="Pfam" id="PF10502"/>
    </source>
</evidence>
<evidence type="ECO:0000256" key="1">
    <source>
        <dbReference type="ARBA" id="ARBA00000677"/>
    </source>
</evidence>
<dbReference type="PATRIC" id="fig|1445510.3.peg.2456"/>
<evidence type="ECO:0000256" key="9">
    <source>
        <dbReference type="RuleBase" id="RU362042"/>
    </source>
</evidence>
<name>A0A0C5VMG1_9GAMM</name>
<dbReference type="PROSITE" id="PS00760">
    <property type="entry name" value="SPASE_I_2"/>
    <property type="match status" value="1"/>
</dbReference>
<dbReference type="GO" id="GO:0006465">
    <property type="term" value="P:signal peptide processing"/>
    <property type="evidence" value="ECO:0007669"/>
    <property type="project" value="InterPro"/>
</dbReference>
<dbReference type="InterPro" id="IPR036286">
    <property type="entry name" value="LexA/Signal_pep-like_sf"/>
</dbReference>